<gene>
    <name evidence="1" type="ORF">HGM15179_019013</name>
    <name evidence="2" type="ORF">HGM15179_019014</name>
</gene>
<organism evidence="2 3">
    <name type="scientific">Zosterops borbonicus</name>
    <dbReference type="NCBI Taxonomy" id="364589"/>
    <lineage>
        <taxon>Eukaryota</taxon>
        <taxon>Metazoa</taxon>
        <taxon>Chordata</taxon>
        <taxon>Craniata</taxon>
        <taxon>Vertebrata</taxon>
        <taxon>Euteleostomi</taxon>
        <taxon>Archelosauria</taxon>
        <taxon>Archosauria</taxon>
        <taxon>Dinosauria</taxon>
        <taxon>Saurischia</taxon>
        <taxon>Theropoda</taxon>
        <taxon>Coelurosauria</taxon>
        <taxon>Aves</taxon>
        <taxon>Neognathae</taxon>
        <taxon>Neoaves</taxon>
        <taxon>Telluraves</taxon>
        <taxon>Australaves</taxon>
        <taxon>Passeriformes</taxon>
        <taxon>Sylvioidea</taxon>
        <taxon>Zosteropidae</taxon>
        <taxon>Zosterops</taxon>
    </lineage>
</organism>
<dbReference type="Proteomes" id="UP000796761">
    <property type="component" value="Unassembled WGS sequence"/>
</dbReference>
<accession>A0A8K1DB88</accession>
<evidence type="ECO:0000313" key="3">
    <source>
        <dbReference type="Proteomes" id="UP000796761"/>
    </source>
</evidence>
<dbReference type="AlphaFoldDB" id="A0A8K1DB88"/>
<evidence type="ECO:0000313" key="2">
    <source>
        <dbReference type="EMBL" id="TRZ08096.1"/>
    </source>
</evidence>
<dbReference type="EMBL" id="SWJQ01001490">
    <property type="protein sequence ID" value="TRZ08095.1"/>
    <property type="molecule type" value="Genomic_DNA"/>
</dbReference>
<dbReference type="EMBL" id="SWJQ01001490">
    <property type="protein sequence ID" value="TRZ08096.1"/>
    <property type="molecule type" value="Genomic_DNA"/>
</dbReference>
<sequence length="128" mass="13885">MDNKFCTTADERGVRLCERSNSADTKVSEEGGRGCAAGTEAEIPLQPMVKTIVMQVVSLLPMDIHGGAEVYSAARGGLHDRARGFDQKKVAACRELGKTCDPVERTHAEAVLERLKPVGWIHVGEVHE</sequence>
<dbReference type="OrthoDB" id="9219298at2759"/>
<proteinExistence type="predicted"/>
<protein>
    <submittedName>
        <fullName evidence="2">Uncharacterized protein</fullName>
    </submittedName>
</protein>
<name>A0A8K1DB88_9PASS</name>
<evidence type="ECO:0000313" key="1">
    <source>
        <dbReference type="EMBL" id="TRZ08095.1"/>
    </source>
</evidence>
<keyword evidence="3" id="KW-1185">Reference proteome</keyword>
<reference evidence="2" key="1">
    <citation type="submission" date="2019-04" db="EMBL/GenBank/DDBJ databases">
        <title>Genome assembly of Zosterops borbonicus 15179.</title>
        <authorList>
            <person name="Leroy T."/>
            <person name="Anselmetti Y."/>
            <person name="Tilak M.-K."/>
            <person name="Nabholz B."/>
        </authorList>
    </citation>
    <scope>NUCLEOTIDE SEQUENCE</scope>
    <source>
        <strain evidence="2">HGM_15179</strain>
        <tissue evidence="2">Muscle</tissue>
    </source>
</reference>
<comment type="caution">
    <text evidence="2">The sequence shown here is derived from an EMBL/GenBank/DDBJ whole genome shotgun (WGS) entry which is preliminary data.</text>
</comment>